<dbReference type="InterPro" id="IPR039426">
    <property type="entry name" value="TonB-dep_rcpt-like"/>
</dbReference>
<dbReference type="GO" id="GO:0015891">
    <property type="term" value="P:siderophore transport"/>
    <property type="evidence" value="ECO:0007669"/>
    <property type="project" value="InterPro"/>
</dbReference>
<keyword evidence="3 14" id="KW-0813">Transport</keyword>
<dbReference type="GO" id="GO:0038023">
    <property type="term" value="F:signaling receptor activity"/>
    <property type="evidence" value="ECO:0007669"/>
    <property type="project" value="InterPro"/>
</dbReference>
<feature type="short sequence motif" description="TonB C-terminal box" evidence="15">
    <location>
        <begin position="795"/>
        <end position="812"/>
    </location>
</feature>
<dbReference type="PROSITE" id="PS01156">
    <property type="entry name" value="TONB_DEPENDENT_REC_2"/>
    <property type="match status" value="1"/>
</dbReference>
<dbReference type="SMART" id="SM00965">
    <property type="entry name" value="STN"/>
    <property type="match status" value="1"/>
</dbReference>
<dbReference type="GO" id="GO:0015344">
    <property type="term" value="F:siderophore uptake transmembrane transporter activity"/>
    <property type="evidence" value="ECO:0007669"/>
    <property type="project" value="TreeGrafter"/>
</dbReference>
<evidence type="ECO:0000256" key="15">
    <source>
        <dbReference type="PROSITE-ProRule" id="PRU10144"/>
    </source>
</evidence>
<dbReference type="PROSITE" id="PS52016">
    <property type="entry name" value="TONB_DEPENDENT_REC_3"/>
    <property type="match status" value="1"/>
</dbReference>
<feature type="chain" id="PRO_5020877729" evidence="17">
    <location>
        <begin position="36"/>
        <end position="812"/>
    </location>
</feature>
<dbReference type="InterPro" id="IPR036942">
    <property type="entry name" value="Beta-barrel_TonB_sf"/>
</dbReference>
<keyword evidence="5" id="KW-0410">Iron transport</keyword>
<feature type="signal peptide" evidence="17">
    <location>
        <begin position="1"/>
        <end position="35"/>
    </location>
</feature>
<evidence type="ECO:0000256" key="1">
    <source>
        <dbReference type="ARBA" id="ARBA00004571"/>
    </source>
</evidence>
<evidence type="ECO:0000256" key="13">
    <source>
        <dbReference type="ARBA" id="ARBA00023237"/>
    </source>
</evidence>
<comment type="caution">
    <text evidence="19">The sequence shown here is derived from an EMBL/GenBank/DDBJ whole genome shotgun (WGS) entry which is preliminary data.</text>
</comment>
<evidence type="ECO:0000256" key="4">
    <source>
        <dbReference type="ARBA" id="ARBA00022452"/>
    </source>
</evidence>
<evidence type="ECO:0000256" key="5">
    <source>
        <dbReference type="ARBA" id="ARBA00022496"/>
    </source>
</evidence>
<keyword evidence="10 16" id="KW-0798">TonB box</keyword>
<dbReference type="NCBIfam" id="TIGR01783">
    <property type="entry name" value="TonB-siderophor"/>
    <property type="match status" value="1"/>
</dbReference>
<dbReference type="Pfam" id="PF00593">
    <property type="entry name" value="TonB_dep_Rec_b-barrel"/>
    <property type="match status" value="1"/>
</dbReference>
<dbReference type="InterPro" id="IPR037066">
    <property type="entry name" value="Plug_dom_sf"/>
</dbReference>
<keyword evidence="13 14" id="KW-0998">Cell outer membrane</keyword>
<evidence type="ECO:0000256" key="10">
    <source>
        <dbReference type="ARBA" id="ARBA00023077"/>
    </source>
</evidence>
<dbReference type="CDD" id="cd01347">
    <property type="entry name" value="ligand_gated_channel"/>
    <property type="match status" value="1"/>
</dbReference>
<evidence type="ECO:0000256" key="12">
    <source>
        <dbReference type="ARBA" id="ARBA00023170"/>
    </source>
</evidence>
<dbReference type="SUPFAM" id="SSF56935">
    <property type="entry name" value="Porins"/>
    <property type="match status" value="1"/>
</dbReference>
<evidence type="ECO:0000256" key="16">
    <source>
        <dbReference type="RuleBase" id="RU003357"/>
    </source>
</evidence>
<comment type="subcellular location">
    <subcellularLocation>
        <location evidence="1 14">Cell outer membrane</location>
        <topology evidence="1 14">Multi-pass membrane protein</topology>
    </subcellularLocation>
</comment>
<dbReference type="Gene3D" id="2.170.130.10">
    <property type="entry name" value="TonB-dependent receptor, plug domain"/>
    <property type="match status" value="1"/>
</dbReference>
<evidence type="ECO:0000256" key="6">
    <source>
        <dbReference type="ARBA" id="ARBA00022692"/>
    </source>
</evidence>
<evidence type="ECO:0000313" key="20">
    <source>
        <dbReference type="Proteomes" id="UP000308430"/>
    </source>
</evidence>
<dbReference type="PANTHER" id="PTHR32552:SF74">
    <property type="entry name" value="HYDROXAMATE SIDEROPHORE RECEPTOR FHUE"/>
    <property type="match status" value="1"/>
</dbReference>
<keyword evidence="8" id="KW-0408">Iron</keyword>
<accession>A0A4S4AZH8</accession>
<dbReference type="Proteomes" id="UP000308430">
    <property type="component" value="Unassembled WGS sequence"/>
</dbReference>
<protein>
    <submittedName>
        <fullName evidence="19">TonB-dependent siderophore receptor</fullName>
    </submittedName>
</protein>
<dbReference type="Pfam" id="PF07715">
    <property type="entry name" value="Plug"/>
    <property type="match status" value="1"/>
</dbReference>
<dbReference type="InterPro" id="IPR000531">
    <property type="entry name" value="Beta-barrel_TonB"/>
</dbReference>
<dbReference type="InterPro" id="IPR012910">
    <property type="entry name" value="Plug_dom"/>
</dbReference>
<feature type="domain" description="Secretin/TonB short N-terminal" evidence="18">
    <location>
        <begin position="74"/>
        <end position="125"/>
    </location>
</feature>
<keyword evidence="6 14" id="KW-0812">Transmembrane</keyword>
<proteinExistence type="inferred from homology"/>
<evidence type="ECO:0000256" key="14">
    <source>
        <dbReference type="PROSITE-ProRule" id="PRU01360"/>
    </source>
</evidence>
<comment type="similarity">
    <text evidence="2 14 16">Belongs to the TonB-dependent receptor family.</text>
</comment>
<evidence type="ECO:0000256" key="11">
    <source>
        <dbReference type="ARBA" id="ARBA00023136"/>
    </source>
</evidence>
<keyword evidence="4 14" id="KW-1134">Transmembrane beta strand</keyword>
<dbReference type="Gene3D" id="2.40.170.20">
    <property type="entry name" value="TonB-dependent receptor, beta-barrel domain"/>
    <property type="match status" value="1"/>
</dbReference>
<dbReference type="RefSeq" id="WP_136347796.1">
    <property type="nucleotide sequence ID" value="NZ_SSOC01000003.1"/>
</dbReference>
<dbReference type="Gene3D" id="3.55.50.30">
    <property type="match status" value="1"/>
</dbReference>
<name>A0A4S4AZH8_9RHOO</name>
<evidence type="ECO:0000256" key="7">
    <source>
        <dbReference type="ARBA" id="ARBA00022729"/>
    </source>
</evidence>
<dbReference type="InterPro" id="IPR010917">
    <property type="entry name" value="TonB_rcpt_CS"/>
</dbReference>
<evidence type="ECO:0000256" key="9">
    <source>
        <dbReference type="ARBA" id="ARBA00023065"/>
    </source>
</evidence>
<keyword evidence="9" id="KW-0406">Ion transport</keyword>
<reference evidence="19 20" key="1">
    <citation type="submission" date="2019-04" db="EMBL/GenBank/DDBJ databases">
        <title>Azoarcus nasutitermitis sp. nov. isolated from termite nest.</title>
        <authorList>
            <person name="Lin S.-Y."/>
            <person name="Hameed A."/>
            <person name="Hsu Y.-H."/>
            <person name="Young C.-C."/>
        </authorList>
    </citation>
    <scope>NUCLEOTIDE SEQUENCE [LARGE SCALE GENOMIC DNA]</scope>
    <source>
        <strain evidence="19 20">CC-YHH838</strain>
    </source>
</reference>
<dbReference type="InterPro" id="IPR011662">
    <property type="entry name" value="Secretin/TonB_short_N"/>
</dbReference>
<keyword evidence="7 17" id="KW-0732">Signal</keyword>
<dbReference type="FunFam" id="2.170.130.10:FF:000010">
    <property type="entry name" value="Ferripyoverdine receptor"/>
    <property type="match status" value="1"/>
</dbReference>
<evidence type="ECO:0000256" key="17">
    <source>
        <dbReference type="SAM" id="SignalP"/>
    </source>
</evidence>
<evidence type="ECO:0000256" key="2">
    <source>
        <dbReference type="ARBA" id="ARBA00009810"/>
    </source>
</evidence>
<dbReference type="AlphaFoldDB" id="A0A4S4AZH8"/>
<keyword evidence="12 19" id="KW-0675">Receptor</keyword>
<gene>
    <name evidence="19" type="ORF">E6C76_08410</name>
</gene>
<dbReference type="InterPro" id="IPR010105">
    <property type="entry name" value="TonB_sidphr_rcpt"/>
</dbReference>
<dbReference type="EMBL" id="SSOC01000003">
    <property type="protein sequence ID" value="THF65590.1"/>
    <property type="molecule type" value="Genomic_DNA"/>
</dbReference>
<keyword evidence="11 14" id="KW-0472">Membrane</keyword>
<keyword evidence="20" id="KW-1185">Reference proteome</keyword>
<evidence type="ECO:0000313" key="19">
    <source>
        <dbReference type="EMBL" id="THF65590.1"/>
    </source>
</evidence>
<evidence type="ECO:0000256" key="8">
    <source>
        <dbReference type="ARBA" id="ARBA00023004"/>
    </source>
</evidence>
<dbReference type="GO" id="GO:0009279">
    <property type="term" value="C:cell outer membrane"/>
    <property type="evidence" value="ECO:0007669"/>
    <property type="project" value="UniProtKB-SubCell"/>
</dbReference>
<dbReference type="OrthoDB" id="174652at2"/>
<evidence type="ECO:0000259" key="18">
    <source>
        <dbReference type="SMART" id="SM00965"/>
    </source>
</evidence>
<dbReference type="PANTHER" id="PTHR32552">
    <property type="entry name" value="FERRICHROME IRON RECEPTOR-RELATED"/>
    <property type="match status" value="1"/>
</dbReference>
<organism evidence="19 20">
    <name type="scientific">Pseudothauera nasutitermitis</name>
    <dbReference type="NCBI Taxonomy" id="2565930"/>
    <lineage>
        <taxon>Bacteria</taxon>
        <taxon>Pseudomonadati</taxon>
        <taxon>Pseudomonadota</taxon>
        <taxon>Betaproteobacteria</taxon>
        <taxon>Rhodocyclales</taxon>
        <taxon>Zoogloeaceae</taxon>
        <taxon>Pseudothauera</taxon>
    </lineage>
</organism>
<sequence>MRTGRRRPLHPLPAPRHTRLAAALCHALLCTTLGAVSLPLAAQQNAPADASATFDIAAGPLDTALDTLARQAGISILYDSQALHGHSAPALSGAHPIEAALTRLLAGSGFMAVQTERGDYRLVPAPASPATQLPEVAVTAAAERAGVTEGTGRYTTGSTRSATGLNLSLRETPQSVSVVTRQQIEDQGYITAKEALDNVTGVHGLAWDTKRTYYWVRGFSVDRVSYDGVVSNDVSGGSYGDNAQDLAFYDRVEVVRGATGLLTGAGEPSATINYVRKRANSKTFQGEASVDAGSWDNLRGSVDLSTPLTGDGRVRARVVAVAQEKESFRDYYEGSKRALYGTVEADITSQTRLSLGVEYQRDKPTGATWGGLPLLYSDGTRTNWSRSMNAGTRWTRWDSTTQSVFADLEHHFNNGWSLKGNLNYREMDYQTKLFYQYGNLDRDTGIVPSAPYPWKGDATYRQSTGSLQASGPFSLLGREHELMVGFNSTRRRAQDESWNAINAAAIGDYHQWDGSYPEPDWGNYTRSDVTRTRENALYVATRLSVADPLKVILGGRHTSWRSTVATTRRAHKEFAPYVGVVYDLGQAHSLYASYTEIFSPQNYRDVHGRYLDPATGSNYEIGLKGEYLEGRLNASVALFRTLKDDVATQDGTNLVPGTTSYAYVGADGVKSRGIEAEISGELLPGWNLTAGIARTLTKNPDGSAFNPYLPRTLFNAGTSWRLPGAWNRLTVGGNVRWQNATYTNLTVTSGTYRYEQPSFAVVGLMARYEFAPQLSLQVNVNNLFDKKYWAHYSGQGTYGDPRNFYATLKYKF</sequence>
<evidence type="ECO:0000256" key="3">
    <source>
        <dbReference type="ARBA" id="ARBA00022448"/>
    </source>
</evidence>